<dbReference type="EMBL" id="FNFH01000004">
    <property type="protein sequence ID" value="SDK41204.1"/>
    <property type="molecule type" value="Genomic_DNA"/>
</dbReference>
<protein>
    <submittedName>
        <fullName evidence="3">Uncharacterized protein</fullName>
    </submittedName>
</protein>
<accession>A0A1G9BPX3</accession>
<dbReference type="AlphaFoldDB" id="A0A1G9BPX3"/>
<feature type="compositionally biased region" description="Pro residues" evidence="1">
    <location>
        <begin position="100"/>
        <end position="122"/>
    </location>
</feature>
<organism evidence="3 4">
    <name type="scientific">Microbulbifer yueqingensis</name>
    <dbReference type="NCBI Taxonomy" id="658219"/>
    <lineage>
        <taxon>Bacteria</taxon>
        <taxon>Pseudomonadati</taxon>
        <taxon>Pseudomonadota</taxon>
        <taxon>Gammaproteobacteria</taxon>
        <taxon>Cellvibrionales</taxon>
        <taxon>Microbulbiferaceae</taxon>
        <taxon>Microbulbifer</taxon>
    </lineage>
</organism>
<feature type="region of interest" description="Disordered" evidence="1">
    <location>
        <begin position="99"/>
        <end position="122"/>
    </location>
</feature>
<sequence>MRALIALFLLLFLSAQGLALTAAYPCGDDSDSEPAMAMHHAGGETTAHGDMPCCDDGDPAVDPQAELCQLTCAAGACSSATTLESSPLPRLVLAGVASPPVTPGPFAPSPPAGSPFRPPISG</sequence>
<reference evidence="4" key="1">
    <citation type="submission" date="2016-10" db="EMBL/GenBank/DDBJ databases">
        <authorList>
            <person name="Varghese N."/>
            <person name="Submissions S."/>
        </authorList>
    </citation>
    <scope>NUCLEOTIDE SEQUENCE [LARGE SCALE GENOMIC DNA]</scope>
    <source>
        <strain evidence="4">CGMCC 1.10658</strain>
    </source>
</reference>
<evidence type="ECO:0000256" key="1">
    <source>
        <dbReference type="SAM" id="MobiDB-lite"/>
    </source>
</evidence>
<dbReference type="Proteomes" id="UP000199305">
    <property type="component" value="Unassembled WGS sequence"/>
</dbReference>
<proteinExistence type="predicted"/>
<feature type="signal peptide" evidence="2">
    <location>
        <begin position="1"/>
        <end position="19"/>
    </location>
</feature>
<keyword evidence="4" id="KW-1185">Reference proteome</keyword>
<name>A0A1G9BPX3_9GAMM</name>
<evidence type="ECO:0000313" key="4">
    <source>
        <dbReference type="Proteomes" id="UP000199305"/>
    </source>
</evidence>
<keyword evidence="2" id="KW-0732">Signal</keyword>
<dbReference type="STRING" id="658219.SAMN05216212_2315"/>
<gene>
    <name evidence="3" type="ORF">SAMN05216212_2315</name>
</gene>
<feature type="chain" id="PRO_5011535183" evidence="2">
    <location>
        <begin position="20"/>
        <end position="122"/>
    </location>
</feature>
<evidence type="ECO:0000256" key="2">
    <source>
        <dbReference type="SAM" id="SignalP"/>
    </source>
</evidence>
<dbReference type="RefSeq" id="WP_091513883.1">
    <property type="nucleotide sequence ID" value="NZ_FNFH01000004.1"/>
</dbReference>
<evidence type="ECO:0000313" key="3">
    <source>
        <dbReference type="EMBL" id="SDK41204.1"/>
    </source>
</evidence>